<reference evidence="1 2" key="1">
    <citation type="submission" date="2017-06" db="EMBL/GenBank/DDBJ databases">
        <title>Genome sequencing of cyanobaciteial culture collection at National Institute for Environmental Studies (NIES).</title>
        <authorList>
            <person name="Hirose Y."/>
            <person name="Shimura Y."/>
            <person name="Fujisawa T."/>
            <person name="Nakamura Y."/>
            <person name="Kawachi M."/>
        </authorList>
    </citation>
    <scope>NUCLEOTIDE SEQUENCE [LARGE SCALE GENOMIC DNA]</scope>
    <source>
        <strain evidence="1 2">NIES-37</strain>
    </source>
</reference>
<evidence type="ECO:0000313" key="1">
    <source>
        <dbReference type="EMBL" id="BAY99663.1"/>
    </source>
</evidence>
<proteinExistence type="predicted"/>
<protein>
    <submittedName>
        <fullName evidence="1">Uncharacterized protein</fullName>
    </submittedName>
</protein>
<accession>A0A1Z4N1R7</accession>
<organism evidence="1 2">
    <name type="scientific">Tolypothrix tenuis PCC 7101</name>
    <dbReference type="NCBI Taxonomy" id="231146"/>
    <lineage>
        <taxon>Bacteria</taxon>
        <taxon>Bacillati</taxon>
        <taxon>Cyanobacteriota</taxon>
        <taxon>Cyanophyceae</taxon>
        <taxon>Nostocales</taxon>
        <taxon>Tolypothrichaceae</taxon>
        <taxon>Tolypothrix</taxon>
    </lineage>
</organism>
<dbReference type="AlphaFoldDB" id="A0A1Z4N1R7"/>
<sequence length="339" mass="39732">MPNDFKPSTKKLFKLLGWYDRQHFRDENDEVSRVYEVCIELSNRAYKEHSEEIYKHGTWTADQDLVDALREALVDHSTDYAAHFLAYTLLKYGCRRPETLAQSHPWHHLMFRWHEEGHTATHVSQMLQEAGIVEQLPPESIEKINSWIQNPAFILDDHISIIFELFGPRVAFANLRDIGFEPRHDELFRDLATSAIPPISLNSISQGIETEERFKDVSETTQLSIRNHDGTTVKYLISDQRAEGIGIFSDQDSHWVVQYMLNGETYQFLADCSGTWMDVEAVINHFNQLMDRLNRREQAFRFGMGYHENGEWGFFIVADRDRFPELARQLYIPLHLHFK</sequence>
<dbReference type="KEGG" id="ttq:NIES37_36460"/>
<name>A0A1Z4N1R7_9CYAN</name>
<dbReference type="RefSeq" id="WP_096577958.1">
    <property type="nucleotide sequence ID" value="NZ_CAWNJS010000001.1"/>
</dbReference>
<gene>
    <name evidence="1" type="ORF">NIES37_36460</name>
</gene>
<dbReference type="EMBL" id="AP018248">
    <property type="protein sequence ID" value="BAY99663.1"/>
    <property type="molecule type" value="Genomic_DNA"/>
</dbReference>
<dbReference type="Proteomes" id="UP000218785">
    <property type="component" value="Chromosome"/>
</dbReference>
<evidence type="ECO:0000313" key="2">
    <source>
        <dbReference type="Proteomes" id="UP000218785"/>
    </source>
</evidence>
<keyword evidence="2" id="KW-1185">Reference proteome</keyword>